<dbReference type="InterPro" id="IPR029058">
    <property type="entry name" value="AB_hydrolase_fold"/>
</dbReference>
<sequence>MTDPVPFAIPTRFAADPDRVALVIPGMGYSPARPLLHFATAALLQRGWTVQELWWRVPDDLGRLPLAGRASWVAEQVGHAVDAEGGACRLLVGKSLGTFAAALAADRSLPAVWLTPLLTLAEVAEPLRRAAAPALLVGGTRDDLWDGQVAAGLPHEVLEIPGADHSLEMDGDVVGSAAALGQVVAAMHDFIARV</sequence>
<dbReference type="AlphaFoldDB" id="A0A9W4DUJ3"/>
<keyword evidence="2" id="KW-1185">Reference proteome</keyword>
<comment type="caution">
    <text evidence="1">The sequence shown here is derived from an EMBL/GenBank/DDBJ whole genome shotgun (WGS) entry which is preliminary data.</text>
</comment>
<gene>
    <name evidence="1" type="ORF">SCOCK_420046</name>
</gene>
<evidence type="ECO:0000313" key="1">
    <source>
        <dbReference type="EMBL" id="CAG6396545.1"/>
    </source>
</evidence>
<name>A0A9W4DUJ3_9ACTN</name>
<accession>A0A9W4DUJ3</accession>
<dbReference type="SUPFAM" id="SSF53474">
    <property type="entry name" value="alpha/beta-Hydrolases"/>
    <property type="match status" value="1"/>
</dbReference>
<evidence type="ECO:0000313" key="2">
    <source>
        <dbReference type="Proteomes" id="UP001152519"/>
    </source>
</evidence>
<organism evidence="1 2">
    <name type="scientific">Actinacidiphila cocklensis</name>
    <dbReference type="NCBI Taxonomy" id="887465"/>
    <lineage>
        <taxon>Bacteria</taxon>
        <taxon>Bacillati</taxon>
        <taxon>Actinomycetota</taxon>
        <taxon>Actinomycetes</taxon>
        <taxon>Kitasatosporales</taxon>
        <taxon>Streptomycetaceae</taxon>
        <taxon>Actinacidiphila</taxon>
    </lineage>
</organism>
<dbReference type="Gene3D" id="3.40.50.1820">
    <property type="entry name" value="alpha/beta hydrolase"/>
    <property type="match status" value="1"/>
</dbReference>
<reference evidence="1" key="1">
    <citation type="submission" date="2021-05" db="EMBL/GenBank/DDBJ databases">
        <authorList>
            <person name="Arsene-Ploetze F."/>
        </authorList>
    </citation>
    <scope>NUCLEOTIDE SEQUENCE</scope>
    <source>
        <strain evidence="1">DSM 42138</strain>
    </source>
</reference>
<proteinExistence type="predicted"/>
<dbReference type="EMBL" id="CAJSLV010000073">
    <property type="protein sequence ID" value="CAG6396545.1"/>
    <property type="molecule type" value="Genomic_DNA"/>
</dbReference>
<dbReference type="Proteomes" id="UP001152519">
    <property type="component" value="Unassembled WGS sequence"/>
</dbReference>
<dbReference type="RefSeq" id="WP_251495123.1">
    <property type="nucleotide sequence ID" value="NZ_CAJSLV010000073.1"/>
</dbReference>
<protein>
    <submittedName>
        <fullName evidence="1">Abhydrolase_5 domain containing protein</fullName>
    </submittedName>
</protein>